<dbReference type="EMBL" id="LT549890">
    <property type="protein sequence ID" value="SAI85295.1"/>
    <property type="molecule type" value="Genomic_DNA"/>
</dbReference>
<evidence type="ECO:0000313" key="1">
    <source>
        <dbReference type="EMBL" id="QPG48790.1"/>
    </source>
</evidence>
<protein>
    <submittedName>
        <fullName evidence="2">Uncharacterized protein</fullName>
    </submittedName>
</protein>
<reference evidence="3" key="1">
    <citation type="submission" date="2016-04" db="EMBL/GenBank/DDBJ databases">
        <authorList>
            <person name="Shah S.A."/>
            <person name="Garrett R.A."/>
        </authorList>
    </citation>
    <scope>NUCLEOTIDE SEQUENCE [LARGE SCALE GENOMIC DNA]</scope>
    <source>
        <strain evidence="3">ATCC 35091 / DSM 1616 / JCM 8930 / NBRC 15331 / P1</strain>
    </source>
</reference>
<evidence type="ECO:0000313" key="2">
    <source>
        <dbReference type="EMBL" id="SAI85295.1"/>
    </source>
</evidence>
<accession>A0A157T1U1</accession>
<dbReference type="GeneID" id="27427963"/>
<dbReference type="PATRIC" id="fig|2287.9.peg.1824"/>
<name>A0A157T1U1_SACSO</name>
<evidence type="ECO:0000313" key="4">
    <source>
        <dbReference type="Proteomes" id="UP000594632"/>
    </source>
</evidence>
<dbReference type="AlphaFoldDB" id="A0A157T1U1"/>
<sequence>MISMQVKISGNQVLLVNNSYCAEGFLTFNGNTYTIPVPRQFLYSGTPVIFANSDFGGSVNPSFALEGTYTDLFKLFNIISLWSTGWYGMFINGQWVTYINAVVGYSSATGVGDTATIPSYVVESGLTLFHNEFLGVWTNPYVWYFSIG</sequence>
<dbReference type="RefSeq" id="WP_010923514.1">
    <property type="nucleotide sequence ID" value="NZ_LT549890.1"/>
</dbReference>
<dbReference type="EMBL" id="CP050869">
    <property type="protein sequence ID" value="QPG48790.1"/>
    <property type="molecule type" value="Genomic_DNA"/>
</dbReference>
<dbReference type="GeneID" id="1454604"/>
<dbReference type="OrthoDB" id="372366at2157"/>
<reference evidence="1 4" key="3">
    <citation type="journal article" date="2020" name="Nat. Commun.">
        <title>The structures of two archaeal type IV pili illuminate evolutionary relationships.</title>
        <authorList>
            <person name="Wang F."/>
            <person name="Baquero D.P."/>
            <person name="Su Z."/>
            <person name="Beltran L.C."/>
            <person name="Prangishvili D."/>
            <person name="Krupovic M."/>
            <person name="Egelman E.H."/>
        </authorList>
    </citation>
    <scope>NUCLEOTIDE SEQUENCE [LARGE SCALE GENOMIC DNA]</scope>
    <source>
        <strain evidence="1 4">POZ149</strain>
    </source>
</reference>
<dbReference type="Proteomes" id="UP000594632">
    <property type="component" value="Chromosome"/>
</dbReference>
<gene>
    <name evidence="1" type="ORF">HFC64_01315</name>
    <name evidence="2" type="ORF">SSOP1_1741</name>
</gene>
<evidence type="ECO:0000313" key="3">
    <source>
        <dbReference type="Proteomes" id="UP000076770"/>
    </source>
</evidence>
<dbReference type="Proteomes" id="UP000076770">
    <property type="component" value="Chromosome i"/>
</dbReference>
<reference evidence="2" key="2">
    <citation type="submission" date="2016-04" db="EMBL/GenBank/DDBJ databases">
        <authorList>
            <person name="Evans L.H."/>
            <person name="Alamgir A."/>
            <person name="Owens N."/>
            <person name="Weber N.D."/>
            <person name="Virtaneva K."/>
            <person name="Barbian K."/>
            <person name="Babar A."/>
            <person name="Rosenke K."/>
        </authorList>
    </citation>
    <scope>NUCLEOTIDE SEQUENCE</scope>
    <source>
        <strain evidence="2">P1</strain>
    </source>
</reference>
<organism evidence="2 3">
    <name type="scientific">Saccharolobus solfataricus</name>
    <name type="common">Sulfolobus solfataricus</name>
    <dbReference type="NCBI Taxonomy" id="2287"/>
    <lineage>
        <taxon>Archaea</taxon>
        <taxon>Thermoproteota</taxon>
        <taxon>Thermoprotei</taxon>
        <taxon>Sulfolobales</taxon>
        <taxon>Sulfolobaceae</taxon>
        <taxon>Saccharolobus</taxon>
    </lineage>
</organism>
<proteinExistence type="predicted"/>